<dbReference type="InterPro" id="IPR051601">
    <property type="entry name" value="Serine_prot/Carboxylest_S33"/>
</dbReference>
<accession>R8BRF2</accession>
<keyword evidence="5" id="KW-1185">Reference proteome</keyword>
<gene>
    <name evidence="4" type="ORF">UCRPA7_2552</name>
</gene>
<evidence type="ECO:0000259" key="3">
    <source>
        <dbReference type="Pfam" id="PF08386"/>
    </source>
</evidence>
<name>R8BRF2_PHAM7</name>
<dbReference type="OrthoDB" id="425534at2759"/>
<dbReference type="Pfam" id="PF08386">
    <property type="entry name" value="Abhydrolase_4"/>
    <property type="match status" value="1"/>
</dbReference>
<dbReference type="PANTHER" id="PTHR43248:SF25">
    <property type="entry name" value="AB HYDROLASE-1 DOMAIN-CONTAINING PROTEIN-RELATED"/>
    <property type="match status" value="1"/>
</dbReference>
<dbReference type="GO" id="GO:0016787">
    <property type="term" value="F:hydrolase activity"/>
    <property type="evidence" value="ECO:0007669"/>
    <property type="project" value="UniProtKB-KW"/>
</dbReference>
<evidence type="ECO:0000256" key="1">
    <source>
        <dbReference type="ARBA" id="ARBA00010088"/>
    </source>
</evidence>
<dbReference type="InterPro" id="IPR029058">
    <property type="entry name" value="AB_hydrolase_fold"/>
</dbReference>
<dbReference type="InterPro" id="IPR013595">
    <property type="entry name" value="Pept_S33_TAP-like_C"/>
</dbReference>
<keyword evidence="2" id="KW-0378">Hydrolase</keyword>
<dbReference type="HOGENOM" id="CLU_013364_5_2_1"/>
<sequence length="575" mass="62956">MMILILGDLCVNLCGKRRHGPCQNADPKGHSDICFDIGTPPLAITKLPAKVAEDDPSFGGTILSNPGGPGGSGVGFIRKYGRHLQSVVDREKHWEILSWDPRGVGATTPRVDCFGTVLARDRYFVEKHGIGAITAAEDVLQRQFAVTDAWSSLCQNADQEIDILPYITTPSVARDMVEMVDRIHDLRTEELARKAASEGAKQVPLMAEISGSGPPRLNYMGFSYGTVLGNYFASMFPGRVGRVLVDGVDDSYDYSSAKWLCNLGDTEKVVDFFYETCFESGERCPLWSQEDEGPTDIKTRIDKFISDTDAKPVPYIDGSDVFAITGNDIRLSFRNALYSPIDGFEPHAQHLAEALKGNFTGVVSSIAVPRLQDACSVDDSIFEQGMDITAAIACSDAEDQTDHLYDSSFFADYVTELHNQSSTFGSMWAQIRLACSAWRSRGKWRFSGPFKTPPADPSLKEGVPAAPLLFISNRLDTVTPLANAYLMSEGHPGSAVVIQEAAGHCALAKDWSPCLNDIVSDYFEFGKVPETGTVCETDAGCRPWSKEPCGIDISALGSNNNRLDHRRNPFRPLEF</sequence>
<dbReference type="KEGG" id="tmn:UCRPA7_2552"/>
<comment type="similarity">
    <text evidence="1">Belongs to the peptidase S33 family.</text>
</comment>
<evidence type="ECO:0000313" key="5">
    <source>
        <dbReference type="Proteomes" id="UP000014074"/>
    </source>
</evidence>
<dbReference type="Gene3D" id="3.40.50.1820">
    <property type="entry name" value="alpha/beta hydrolase"/>
    <property type="match status" value="1"/>
</dbReference>
<dbReference type="AlphaFoldDB" id="R8BRF2"/>
<dbReference type="EMBL" id="KB932940">
    <property type="protein sequence ID" value="EOO01958.1"/>
    <property type="molecule type" value="Genomic_DNA"/>
</dbReference>
<organism evidence="4 5">
    <name type="scientific">Phaeoacremonium minimum (strain UCR-PA7)</name>
    <name type="common">Esca disease fungus</name>
    <name type="synonym">Togninia minima</name>
    <dbReference type="NCBI Taxonomy" id="1286976"/>
    <lineage>
        <taxon>Eukaryota</taxon>
        <taxon>Fungi</taxon>
        <taxon>Dikarya</taxon>
        <taxon>Ascomycota</taxon>
        <taxon>Pezizomycotina</taxon>
        <taxon>Sordariomycetes</taxon>
        <taxon>Sordariomycetidae</taxon>
        <taxon>Togniniales</taxon>
        <taxon>Togniniaceae</taxon>
        <taxon>Phaeoacremonium</taxon>
    </lineage>
</organism>
<dbReference type="eggNOG" id="ENOG502RY03">
    <property type="taxonomic scope" value="Eukaryota"/>
</dbReference>
<evidence type="ECO:0000313" key="4">
    <source>
        <dbReference type="EMBL" id="EOO01958.1"/>
    </source>
</evidence>
<reference evidence="5" key="1">
    <citation type="journal article" date="2013" name="Genome Announc.">
        <title>Draft genome sequence of the ascomycete Phaeoacremonium aleophilum strain UCR-PA7, a causal agent of the esca disease complex in grapevines.</title>
        <authorList>
            <person name="Blanco-Ulate B."/>
            <person name="Rolshausen P."/>
            <person name="Cantu D."/>
        </authorList>
    </citation>
    <scope>NUCLEOTIDE SEQUENCE [LARGE SCALE GENOMIC DNA]</scope>
    <source>
        <strain evidence="5">UCR-PA7</strain>
    </source>
</reference>
<feature type="domain" description="Peptidase S33 tripeptidyl aminopeptidase-like C-terminal" evidence="3">
    <location>
        <begin position="423"/>
        <end position="535"/>
    </location>
</feature>
<dbReference type="SUPFAM" id="SSF53474">
    <property type="entry name" value="alpha/beta-Hydrolases"/>
    <property type="match status" value="1"/>
</dbReference>
<protein>
    <submittedName>
        <fullName evidence="4">Putative peptidase tripeptidyl-peptidase protein</fullName>
    </submittedName>
</protein>
<evidence type="ECO:0000256" key="2">
    <source>
        <dbReference type="ARBA" id="ARBA00022801"/>
    </source>
</evidence>
<dbReference type="PANTHER" id="PTHR43248">
    <property type="entry name" value="2-SUCCINYL-6-HYDROXY-2,4-CYCLOHEXADIENE-1-CARBOXYLATE SYNTHASE"/>
    <property type="match status" value="1"/>
</dbReference>
<proteinExistence type="inferred from homology"/>
<dbReference type="RefSeq" id="XP_007913315.1">
    <property type="nucleotide sequence ID" value="XM_007915124.1"/>
</dbReference>
<dbReference type="Proteomes" id="UP000014074">
    <property type="component" value="Unassembled WGS sequence"/>
</dbReference>
<dbReference type="GeneID" id="19322813"/>